<evidence type="ECO:0000313" key="3">
    <source>
        <dbReference type="Proteomes" id="UP000016927"/>
    </source>
</evidence>
<dbReference type="EMBL" id="KB908912">
    <property type="protein sequence ID" value="EOB15434.1"/>
    <property type="molecule type" value="Genomic_DNA"/>
</dbReference>
<feature type="transmembrane region" description="Helical" evidence="1">
    <location>
        <begin position="83"/>
        <end position="102"/>
    </location>
</feature>
<organism evidence="2 3">
    <name type="scientific">Nosema bombycis (strain CQ1 / CVCC 102059)</name>
    <name type="common">Microsporidian parasite</name>
    <name type="synonym">Pebrine of silkworm</name>
    <dbReference type="NCBI Taxonomy" id="578461"/>
    <lineage>
        <taxon>Eukaryota</taxon>
        <taxon>Fungi</taxon>
        <taxon>Fungi incertae sedis</taxon>
        <taxon>Microsporidia</taxon>
        <taxon>Nosematidae</taxon>
        <taxon>Nosema</taxon>
    </lineage>
</organism>
<dbReference type="HOGENOM" id="CLU_2264489_0_0_1"/>
<proteinExistence type="predicted"/>
<sequence>MIYKKLPIFYFLIVAFSRLLTLKSLPGLLCLFVNSSKILATNLENNRIEKEPLTTETAAENCFEETKEILKTKVHRKRLTQKLYVEYLKYMLGFFIVLILFIN</sequence>
<keyword evidence="1" id="KW-0812">Transmembrane</keyword>
<name>R0MBW2_NOSB1</name>
<keyword evidence="1" id="KW-0472">Membrane</keyword>
<keyword evidence="1" id="KW-1133">Transmembrane helix</keyword>
<evidence type="ECO:0000256" key="1">
    <source>
        <dbReference type="SAM" id="Phobius"/>
    </source>
</evidence>
<reference evidence="2 3" key="1">
    <citation type="journal article" date="2013" name="BMC Genomics">
        <title>Comparative genomics of parasitic silkworm microsporidia reveal an association between genome expansion and host adaptation.</title>
        <authorList>
            <person name="Pan G."/>
            <person name="Xu J."/>
            <person name="Li T."/>
            <person name="Xia Q."/>
            <person name="Liu S.L."/>
            <person name="Zhang G."/>
            <person name="Li S."/>
            <person name="Li C."/>
            <person name="Liu H."/>
            <person name="Yang L."/>
            <person name="Liu T."/>
            <person name="Zhang X."/>
            <person name="Wu Z."/>
            <person name="Fan W."/>
            <person name="Dang X."/>
            <person name="Xiang H."/>
            <person name="Tao M."/>
            <person name="Li Y."/>
            <person name="Hu J."/>
            <person name="Li Z."/>
            <person name="Lin L."/>
            <person name="Luo J."/>
            <person name="Geng L."/>
            <person name="Wang L."/>
            <person name="Long M."/>
            <person name="Wan Y."/>
            <person name="He N."/>
            <person name="Zhang Z."/>
            <person name="Lu C."/>
            <person name="Keeling P.J."/>
            <person name="Wang J."/>
            <person name="Xiang Z."/>
            <person name="Zhou Z."/>
        </authorList>
    </citation>
    <scope>NUCLEOTIDE SEQUENCE [LARGE SCALE GENOMIC DNA]</scope>
    <source>
        <strain evidence="3">CQ1 / CVCC 102059</strain>
    </source>
</reference>
<gene>
    <name evidence="2" type="ORF">NBO_4g0062</name>
</gene>
<accession>R0MBW2</accession>
<feature type="transmembrane region" description="Helical" evidence="1">
    <location>
        <begin position="6"/>
        <end position="33"/>
    </location>
</feature>
<dbReference type="Proteomes" id="UP000016927">
    <property type="component" value="Unassembled WGS sequence"/>
</dbReference>
<protein>
    <submittedName>
        <fullName evidence="2">Uncharacterized protein</fullName>
    </submittedName>
</protein>
<dbReference type="AlphaFoldDB" id="R0MBW2"/>
<evidence type="ECO:0000313" key="2">
    <source>
        <dbReference type="EMBL" id="EOB15434.1"/>
    </source>
</evidence>
<dbReference type="VEuPathDB" id="MicrosporidiaDB:NBO_4g0062"/>
<keyword evidence="3" id="KW-1185">Reference proteome</keyword>